<evidence type="ECO:0000256" key="1">
    <source>
        <dbReference type="SAM" id="MobiDB-lite"/>
    </source>
</evidence>
<keyword evidence="3" id="KW-1185">Reference proteome</keyword>
<dbReference type="EMBL" id="JAADYS010001984">
    <property type="protein sequence ID" value="KAF4460248.1"/>
    <property type="molecule type" value="Genomic_DNA"/>
</dbReference>
<organism evidence="2 3">
    <name type="scientific">Fusarium albosuccineum</name>
    <dbReference type="NCBI Taxonomy" id="1237068"/>
    <lineage>
        <taxon>Eukaryota</taxon>
        <taxon>Fungi</taxon>
        <taxon>Dikarya</taxon>
        <taxon>Ascomycota</taxon>
        <taxon>Pezizomycotina</taxon>
        <taxon>Sordariomycetes</taxon>
        <taxon>Hypocreomycetidae</taxon>
        <taxon>Hypocreales</taxon>
        <taxon>Nectriaceae</taxon>
        <taxon>Fusarium</taxon>
        <taxon>Fusarium decemcellulare species complex</taxon>
    </lineage>
</organism>
<evidence type="ECO:0000313" key="2">
    <source>
        <dbReference type="EMBL" id="KAF4460248.1"/>
    </source>
</evidence>
<feature type="region of interest" description="Disordered" evidence="1">
    <location>
        <begin position="27"/>
        <end position="56"/>
    </location>
</feature>
<dbReference type="Proteomes" id="UP000554235">
    <property type="component" value="Unassembled WGS sequence"/>
</dbReference>
<gene>
    <name evidence="2" type="ORF">FALBO_12978</name>
</gene>
<proteinExistence type="predicted"/>
<name>A0A8H4P7H9_9HYPO</name>
<protein>
    <submittedName>
        <fullName evidence="2">Uncharacterized protein</fullName>
    </submittedName>
</protein>
<accession>A0A8H4P7H9</accession>
<dbReference type="AlphaFoldDB" id="A0A8H4P7H9"/>
<comment type="caution">
    <text evidence="2">The sequence shown here is derived from an EMBL/GenBank/DDBJ whole genome shotgun (WGS) entry which is preliminary data.</text>
</comment>
<evidence type="ECO:0000313" key="3">
    <source>
        <dbReference type="Proteomes" id="UP000554235"/>
    </source>
</evidence>
<reference evidence="2 3" key="1">
    <citation type="submission" date="2020-01" db="EMBL/GenBank/DDBJ databases">
        <title>Identification and distribution of gene clusters putatively required for synthesis of sphingolipid metabolism inhibitors in phylogenetically diverse species of the filamentous fungus Fusarium.</title>
        <authorList>
            <person name="Kim H.-S."/>
            <person name="Busman M."/>
            <person name="Brown D.W."/>
            <person name="Divon H."/>
            <person name="Uhlig S."/>
            <person name="Proctor R.H."/>
        </authorList>
    </citation>
    <scope>NUCLEOTIDE SEQUENCE [LARGE SCALE GENOMIC DNA]</scope>
    <source>
        <strain evidence="2 3">NRRL 20459</strain>
    </source>
</reference>
<sequence>MCRIFHVGGSKKKLLAMDSQMDLMLGSRAEGEGSQFPGVRTNTDDPSVHQISDEPGTVQDSFWNNLYVSSLTVAPAEQAPMLSQPWLVSGCVLGIGGFDQTP</sequence>